<keyword evidence="3" id="KW-1185">Reference proteome</keyword>
<feature type="compositionally biased region" description="Basic and acidic residues" evidence="1">
    <location>
        <begin position="1"/>
        <end position="27"/>
    </location>
</feature>
<dbReference type="EMBL" id="BTGB01000001">
    <property type="protein sequence ID" value="GMM44614.1"/>
    <property type="molecule type" value="Genomic_DNA"/>
</dbReference>
<accession>A0AAV5R1T6</accession>
<feature type="region of interest" description="Disordered" evidence="1">
    <location>
        <begin position="78"/>
        <end position="135"/>
    </location>
</feature>
<name>A0AAV5R1T6_PICKL</name>
<protein>
    <submittedName>
        <fullName evidence="2">Uncharacterized protein</fullName>
    </submittedName>
</protein>
<evidence type="ECO:0000313" key="3">
    <source>
        <dbReference type="Proteomes" id="UP001378960"/>
    </source>
</evidence>
<feature type="compositionally biased region" description="Polar residues" evidence="1">
    <location>
        <begin position="78"/>
        <end position="96"/>
    </location>
</feature>
<reference evidence="2 3" key="1">
    <citation type="journal article" date="2023" name="Elife">
        <title>Identification of key yeast species and microbe-microbe interactions impacting larval growth of Drosophila in the wild.</title>
        <authorList>
            <person name="Mure A."/>
            <person name="Sugiura Y."/>
            <person name="Maeda R."/>
            <person name="Honda K."/>
            <person name="Sakurai N."/>
            <person name="Takahashi Y."/>
            <person name="Watada M."/>
            <person name="Katoh T."/>
            <person name="Gotoh A."/>
            <person name="Gotoh Y."/>
            <person name="Taniguchi I."/>
            <person name="Nakamura K."/>
            <person name="Hayashi T."/>
            <person name="Katayama T."/>
            <person name="Uemura T."/>
            <person name="Hattori Y."/>
        </authorList>
    </citation>
    <scope>NUCLEOTIDE SEQUENCE [LARGE SCALE GENOMIC DNA]</scope>
    <source>
        <strain evidence="2 3">PK-24</strain>
    </source>
</reference>
<dbReference type="AlphaFoldDB" id="A0AAV5R1T6"/>
<comment type="caution">
    <text evidence="2">The sequence shown here is derived from an EMBL/GenBank/DDBJ whole genome shotgun (WGS) entry which is preliminary data.</text>
</comment>
<sequence>MGVFDKIKEKFHKSGEDNKNRLLETENNRQQFGVPTDDKPRNRMMDTISNEQGAVYAQKENSPSDANLLEVPKGNEKNTLYHSLSNGQAENLSQNKLVDDDGSNRPKNTLLDVEPNEGVVDNAVPGVKLNSDRVL</sequence>
<feature type="region of interest" description="Disordered" evidence="1">
    <location>
        <begin position="1"/>
        <end position="44"/>
    </location>
</feature>
<dbReference type="Proteomes" id="UP001378960">
    <property type="component" value="Unassembled WGS sequence"/>
</dbReference>
<organism evidence="2 3">
    <name type="scientific">Pichia kluyveri</name>
    <name type="common">Yeast</name>
    <dbReference type="NCBI Taxonomy" id="36015"/>
    <lineage>
        <taxon>Eukaryota</taxon>
        <taxon>Fungi</taxon>
        <taxon>Dikarya</taxon>
        <taxon>Ascomycota</taxon>
        <taxon>Saccharomycotina</taxon>
        <taxon>Pichiomycetes</taxon>
        <taxon>Pichiales</taxon>
        <taxon>Pichiaceae</taxon>
        <taxon>Pichia</taxon>
    </lineage>
</organism>
<gene>
    <name evidence="2" type="ORF">DAPK24_011890</name>
</gene>
<evidence type="ECO:0000256" key="1">
    <source>
        <dbReference type="SAM" id="MobiDB-lite"/>
    </source>
</evidence>
<evidence type="ECO:0000313" key="2">
    <source>
        <dbReference type="EMBL" id="GMM44614.1"/>
    </source>
</evidence>
<proteinExistence type="predicted"/>